<evidence type="ECO:0000313" key="3">
    <source>
        <dbReference type="EMBL" id="PWA37950.1"/>
    </source>
</evidence>
<dbReference type="PANTHER" id="PTHR46410:SF26">
    <property type="entry name" value="BULB-TYPE LECTIN DOMAIN-CONTAINING PROTEIN-RELATED"/>
    <property type="match status" value="1"/>
</dbReference>
<name>A0A2U1KME0_ARTAN</name>
<dbReference type="EMBL" id="PKPP01016168">
    <property type="protein sequence ID" value="PWA37950.1"/>
    <property type="molecule type" value="Genomic_DNA"/>
</dbReference>
<dbReference type="OrthoDB" id="1751533at2759"/>
<keyword evidence="4" id="KW-1185">Reference proteome</keyword>
<dbReference type="PANTHER" id="PTHR46410">
    <property type="entry name" value="AT-RICH INTERACTIVE DOMAIN-CONTAINING PROTEIN 2"/>
    <property type="match status" value="1"/>
</dbReference>
<dbReference type="AlphaFoldDB" id="A0A2U1KME0"/>
<dbReference type="CDD" id="cd16100">
    <property type="entry name" value="ARID"/>
    <property type="match status" value="1"/>
</dbReference>
<dbReference type="InterPro" id="IPR054722">
    <property type="entry name" value="PolX-like_BBD"/>
</dbReference>
<protein>
    <submittedName>
        <fullName evidence="3">ARID DNA-binding domain-containing protein</fullName>
    </submittedName>
</protein>
<feature type="region of interest" description="Disordered" evidence="1">
    <location>
        <begin position="507"/>
        <end position="530"/>
    </location>
</feature>
<organism evidence="3 4">
    <name type="scientific">Artemisia annua</name>
    <name type="common">Sweet wormwood</name>
    <dbReference type="NCBI Taxonomy" id="35608"/>
    <lineage>
        <taxon>Eukaryota</taxon>
        <taxon>Viridiplantae</taxon>
        <taxon>Streptophyta</taxon>
        <taxon>Embryophyta</taxon>
        <taxon>Tracheophyta</taxon>
        <taxon>Spermatophyta</taxon>
        <taxon>Magnoliopsida</taxon>
        <taxon>eudicotyledons</taxon>
        <taxon>Gunneridae</taxon>
        <taxon>Pentapetalae</taxon>
        <taxon>asterids</taxon>
        <taxon>campanulids</taxon>
        <taxon>Asterales</taxon>
        <taxon>Asteraceae</taxon>
        <taxon>Asteroideae</taxon>
        <taxon>Anthemideae</taxon>
        <taxon>Artemisiinae</taxon>
        <taxon>Artemisia</taxon>
    </lineage>
</organism>
<gene>
    <name evidence="3" type="ORF">CTI12_AA585940</name>
</gene>
<accession>A0A2U1KME0</accession>
<proteinExistence type="predicted"/>
<evidence type="ECO:0000259" key="2">
    <source>
        <dbReference type="PROSITE" id="PS51011"/>
    </source>
</evidence>
<reference evidence="3 4" key="1">
    <citation type="journal article" date="2018" name="Mol. Plant">
        <title>The genome of Artemisia annua provides insight into the evolution of Asteraceae family and artemisinin biosynthesis.</title>
        <authorList>
            <person name="Shen Q."/>
            <person name="Zhang L."/>
            <person name="Liao Z."/>
            <person name="Wang S."/>
            <person name="Yan T."/>
            <person name="Shi P."/>
            <person name="Liu M."/>
            <person name="Fu X."/>
            <person name="Pan Q."/>
            <person name="Wang Y."/>
            <person name="Lv Z."/>
            <person name="Lu X."/>
            <person name="Zhang F."/>
            <person name="Jiang W."/>
            <person name="Ma Y."/>
            <person name="Chen M."/>
            <person name="Hao X."/>
            <person name="Li L."/>
            <person name="Tang Y."/>
            <person name="Lv G."/>
            <person name="Zhou Y."/>
            <person name="Sun X."/>
            <person name="Brodelius P.E."/>
            <person name="Rose J.K.C."/>
            <person name="Tang K."/>
        </authorList>
    </citation>
    <scope>NUCLEOTIDE SEQUENCE [LARGE SCALE GENOMIC DNA]</scope>
    <source>
        <strain evidence="4">cv. Huhao1</strain>
        <tissue evidence="3">Leaf</tissue>
    </source>
</reference>
<dbReference type="Proteomes" id="UP000245207">
    <property type="component" value="Unassembled WGS sequence"/>
</dbReference>
<dbReference type="SUPFAM" id="SSF46774">
    <property type="entry name" value="ARID-like"/>
    <property type="match status" value="1"/>
</dbReference>
<keyword evidence="3" id="KW-0238">DNA-binding</keyword>
<dbReference type="Pfam" id="PF01388">
    <property type="entry name" value="ARID"/>
    <property type="match status" value="1"/>
</dbReference>
<dbReference type="PROSITE" id="PS51011">
    <property type="entry name" value="ARID"/>
    <property type="match status" value="1"/>
</dbReference>
<dbReference type="InterPro" id="IPR036431">
    <property type="entry name" value="ARID_dom_sf"/>
</dbReference>
<dbReference type="InterPro" id="IPR001606">
    <property type="entry name" value="ARID_dom"/>
</dbReference>
<comment type="caution">
    <text evidence="3">The sequence shown here is derived from an EMBL/GenBank/DDBJ whole genome shotgun (WGS) entry which is preliminary data.</text>
</comment>
<evidence type="ECO:0000256" key="1">
    <source>
        <dbReference type="SAM" id="MobiDB-lite"/>
    </source>
</evidence>
<evidence type="ECO:0000313" key="4">
    <source>
        <dbReference type="Proteomes" id="UP000245207"/>
    </source>
</evidence>
<dbReference type="Gene3D" id="1.10.150.60">
    <property type="entry name" value="ARID DNA-binding domain"/>
    <property type="match status" value="1"/>
</dbReference>
<dbReference type="GO" id="GO:0003677">
    <property type="term" value="F:DNA binding"/>
    <property type="evidence" value="ECO:0007669"/>
    <property type="project" value="UniProtKB-KW"/>
</dbReference>
<sequence>MVNTNYYIENKWANPQMRSVGTSNMWHQSQKPGRIIDNRSQKEFIQRQIKRESESTFGNCIKQISKECKDMLKKKLEEIHVYNNKLRGHIARNCPNEGSLTEDACHGIITNTPQIQITYPEYIHLSTDFMVEGTDEEGWNQIWYGSNKINRHVCSNLNLFSKLKEKFTVEKIEDQRKLMFMHGIGEVQIRIGSDILIIPGVYFTPDVSLNILSARQLEAQGLELTFKGNRCKPIPMFKTPSDCYFDQNRMNQRQNEYMEGYYKMLDEDSHAKEEHTQDAVIFSHKCNICAEEGHEDYMCPINSSTAENTSHDTDYVIVKGVHLPTPINSFNDYISFLDLLKNDLLISQEWDSFREKFIKVYKWFYTVYLKKDLPGPLPPRIHGKEIHLMDLHKLVETLGGYLSVDFSNDFAYIAEIFGLQKKHGQEIKDCYNLYLNVFNCYYNTARVSHYGTDGHVSKGKGICHEGREDHVNKTTAMNIQKDKKIKHFGVKLEDLNDNCQIHQISTHNEEGEASISKEGKKEDNDNNDDFTIII</sequence>
<feature type="domain" description="ARID" evidence="2">
    <location>
        <begin position="351"/>
        <end position="443"/>
    </location>
</feature>
<dbReference type="Pfam" id="PF22936">
    <property type="entry name" value="Pol_BBD"/>
    <property type="match status" value="1"/>
</dbReference>
<feature type="compositionally biased region" description="Basic and acidic residues" evidence="1">
    <location>
        <begin position="507"/>
        <end position="524"/>
    </location>
</feature>